<gene>
    <name evidence="5" type="ORF">GW7_09212</name>
</gene>
<feature type="non-terminal residue" evidence="5">
    <location>
        <position position="155"/>
    </location>
</feature>
<proteinExistence type="inferred from homology"/>
<dbReference type="EMBL" id="JH165992">
    <property type="protein sequence ID" value="EHA98146.1"/>
    <property type="molecule type" value="Genomic_DNA"/>
</dbReference>
<reference evidence="5 6" key="1">
    <citation type="journal article" date="2011" name="Nature">
        <title>Genome sequencing reveals insights into physiology and longevity of the naked mole rat.</title>
        <authorList>
            <person name="Kim E.B."/>
            <person name="Fang X."/>
            <person name="Fushan A.A."/>
            <person name="Huang Z."/>
            <person name="Lobanov A.V."/>
            <person name="Han L."/>
            <person name="Marino S.M."/>
            <person name="Sun X."/>
            <person name="Turanov A.A."/>
            <person name="Yang P."/>
            <person name="Yim S.H."/>
            <person name="Zhao X."/>
            <person name="Kasaikina M.V."/>
            <person name="Stoletzki N."/>
            <person name="Peng C."/>
            <person name="Polak P."/>
            <person name="Xiong Z."/>
            <person name="Kiezun A."/>
            <person name="Zhu Y."/>
            <person name="Chen Y."/>
            <person name="Kryukov G.V."/>
            <person name="Zhang Q."/>
            <person name="Peshkin L."/>
            <person name="Yang L."/>
            <person name="Bronson R.T."/>
            <person name="Buffenstein R."/>
            <person name="Wang B."/>
            <person name="Han C."/>
            <person name="Li Q."/>
            <person name="Chen L."/>
            <person name="Zhao W."/>
            <person name="Sunyaev S.R."/>
            <person name="Park T.J."/>
            <person name="Zhang G."/>
            <person name="Wang J."/>
            <person name="Gladyshev V.N."/>
        </authorList>
    </citation>
    <scope>NUCLEOTIDE SEQUENCE [LARGE SCALE GENOMIC DNA]</scope>
</reference>
<evidence type="ECO:0000256" key="3">
    <source>
        <dbReference type="ARBA" id="ARBA00023163"/>
    </source>
</evidence>
<evidence type="ECO:0000256" key="1">
    <source>
        <dbReference type="ARBA" id="ARBA00006834"/>
    </source>
</evidence>
<evidence type="ECO:0000256" key="2">
    <source>
        <dbReference type="ARBA" id="ARBA00023015"/>
    </source>
</evidence>
<dbReference type="AlphaFoldDB" id="G5AM86"/>
<keyword evidence="3" id="KW-0804">Transcription</keyword>
<dbReference type="InterPro" id="IPR031577">
    <property type="entry name" value="DMRT-C1/C2_C"/>
</dbReference>
<feature type="domain" description="Doublesex- and mab-3-related transcription factor C1/C2 C-terminal" evidence="4">
    <location>
        <begin position="37"/>
        <end position="154"/>
    </location>
</feature>
<dbReference type="InParanoid" id="G5AM86"/>
<accession>G5AM86</accession>
<dbReference type="FunCoup" id="G5AM86">
    <property type="interactions" value="52"/>
</dbReference>
<organism evidence="5 6">
    <name type="scientific">Heterocephalus glaber</name>
    <name type="common">Naked mole rat</name>
    <dbReference type="NCBI Taxonomy" id="10181"/>
    <lineage>
        <taxon>Eukaryota</taxon>
        <taxon>Metazoa</taxon>
        <taxon>Chordata</taxon>
        <taxon>Craniata</taxon>
        <taxon>Vertebrata</taxon>
        <taxon>Euteleostomi</taxon>
        <taxon>Mammalia</taxon>
        <taxon>Eutheria</taxon>
        <taxon>Euarchontoglires</taxon>
        <taxon>Glires</taxon>
        <taxon>Rodentia</taxon>
        <taxon>Hystricomorpha</taxon>
        <taxon>Bathyergidae</taxon>
        <taxon>Heterocephalus</taxon>
    </lineage>
</organism>
<dbReference type="Pfam" id="PF15791">
    <property type="entry name" value="DMRT-like"/>
    <property type="match status" value="1"/>
</dbReference>
<sequence>PLQESSQGPLLLSWPLEPSSLPSTPAILEQQLVASLSGEPQGHPALPSMCPSLILNNCATPDPLLLQPQVPSTSDEALLSATLEWERKLEAAGALLALKNSPWAPPDALPLHQPCSPVTLAGDRGLQLPSPSAGPRRANYTSVAIGRMGCIFLLT</sequence>
<comment type="similarity">
    <text evidence="1">Belongs to the DMRT family.</text>
</comment>
<name>G5AM86_HETGA</name>
<dbReference type="Proteomes" id="UP000006813">
    <property type="component" value="Unassembled WGS sequence"/>
</dbReference>
<keyword evidence="2" id="KW-0805">Transcription regulation</keyword>
<evidence type="ECO:0000313" key="5">
    <source>
        <dbReference type="EMBL" id="EHA98146.1"/>
    </source>
</evidence>
<evidence type="ECO:0000259" key="4">
    <source>
        <dbReference type="Pfam" id="PF15791"/>
    </source>
</evidence>
<protein>
    <submittedName>
        <fullName evidence="5">Doublesex-and mab-3-related transcription factor C1</fullName>
    </submittedName>
</protein>
<evidence type="ECO:0000313" key="6">
    <source>
        <dbReference type="Proteomes" id="UP000006813"/>
    </source>
</evidence>
<dbReference type="STRING" id="10181.G5AM86"/>